<evidence type="ECO:0000313" key="11">
    <source>
        <dbReference type="EMBL" id="ACL73032.1"/>
    </source>
</evidence>
<dbReference type="KEGG" id="tgr:Tgr7_1951"/>
<dbReference type="InterPro" id="IPR006311">
    <property type="entry name" value="TAT_signal"/>
</dbReference>
<dbReference type="GO" id="GO:0046872">
    <property type="term" value="F:metal ion binding"/>
    <property type="evidence" value="ECO:0007669"/>
    <property type="project" value="UniProtKB-KW"/>
</dbReference>
<dbReference type="Pfam" id="PF01355">
    <property type="entry name" value="HIPIP"/>
    <property type="match status" value="1"/>
</dbReference>
<sequence precursor="true">MRDRDTNLTRRRLLAGLVAVPAAPLVFMPAMASERLSEDDPQARALNYRHDASAVEHPDYREGQTCANCQLYTDADAAEWGPCAAFPGRLVAAGGWCSAWVPRA</sequence>
<evidence type="ECO:0000256" key="2">
    <source>
        <dbReference type="ARBA" id="ARBA00011738"/>
    </source>
</evidence>
<name>B8GT17_THISH</name>
<evidence type="ECO:0000259" key="10">
    <source>
        <dbReference type="PROSITE" id="PS51373"/>
    </source>
</evidence>
<dbReference type="GO" id="GO:0051539">
    <property type="term" value="F:4 iron, 4 sulfur cluster binding"/>
    <property type="evidence" value="ECO:0007669"/>
    <property type="project" value="UniProtKB-KW"/>
</dbReference>
<comment type="similarity">
    <text evidence="9">Belongs to the high-potential iron-sulfur protein (HiPIP) family.</text>
</comment>
<keyword evidence="4 9" id="KW-0004">4Fe-4S</keyword>
<dbReference type="SUPFAM" id="SSF57652">
    <property type="entry name" value="HIPIP (high potential iron protein)"/>
    <property type="match status" value="1"/>
</dbReference>
<dbReference type="GO" id="GO:0019646">
    <property type="term" value="P:aerobic electron transport chain"/>
    <property type="evidence" value="ECO:0007669"/>
    <property type="project" value="InterPro"/>
</dbReference>
<keyword evidence="6 9" id="KW-0249">Electron transport</keyword>
<dbReference type="Gene3D" id="4.10.490.10">
    <property type="entry name" value="High potential iron-sulphur protein"/>
    <property type="match status" value="1"/>
</dbReference>
<comment type="function">
    <text evidence="1 9">Specific class of high-redox-potential 4Fe-4S ferredoxins. Functions in anaerobic electron transport in most purple and in some other photosynthetic bacteria and in at least one genus (Paracoccus) of halophilic, denitrifying bacteria.</text>
</comment>
<comment type="subunit">
    <text evidence="2 9">Homodimer.</text>
</comment>
<dbReference type="EMBL" id="CP001339">
    <property type="protein sequence ID" value="ACL73032.1"/>
    <property type="molecule type" value="Genomic_DNA"/>
</dbReference>
<keyword evidence="3 9" id="KW-0813">Transport</keyword>
<evidence type="ECO:0000256" key="7">
    <source>
        <dbReference type="ARBA" id="ARBA00023004"/>
    </source>
</evidence>
<evidence type="ECO:0000256" key="4">
    <source>
        <dbReference type="ARBA" id="ARBA00022485"/>
    </source>
</evidence>
<proteinExistence type="inferred from homology"/>
<dbReference type="InterPro" id="IPR000170">
    <property type="entry name" value="High_potential_FeS_prot"/>
</dbReference>
<dbReference type="Proteomes" id="UP000002383">
    <property type="component" value="Chromosome"/>
</dbReference>
<dbReference type="HOGENOM" id="CLU_147871_1_0_6"/>
<dbReference type="PROSITE" id="PS51373">
    <property type="entry name" value="HIPIP"/>
    <property type="match status" value="1"/>
</dbReference>
<dbReference type="AlphaFoldDB" id="B8GT17"/>
<dbReference type="PROSITE" id="PS51318">
    <property type="entry name" value="TAT"/>
    <property type="match status" value="1"/>
</dbReference>
<accession>B8GT17</accession>
<evidence type="ECO:0000313" key="12">
    <source>
        <dbReference type="Proteomes" id="UP000002383"/>
    </source>
</evidence>
<evidence type="ECO:0000256" key="8">
    <source>
        <dbReference type="ARBA" id="ARBA00023014"/>
    </source>
</evidence>
<evidence type="ECO:0000256" key="1">
    <source>
        <dbReference type="ARBA" id="ARBA00002137"/>
    </source>
</evidence>
<organism evidence="11 12">
    <name type="scientific">Thioalkalivibrio sulfidiphilus (strain HL-EbGR7)</name>
    <dbReference type="NCBI Taxonomy" id="396588"/>
    <lineage>
        <taxon>Bacteria</taxon>
        <taxon>Pseudomonadati</taxon>
        <taxon>Pseudomonadota</taxon>
        <taxon>Gammaproteobacteria</taxon>
        <taxon>Chromatiales</taxon>
        <taxon>Ectothiorhodospiraceae</taxon>
        <taxon>Thioalkalivibrio</taxon>
    </lineage>
</organism>
<dbReference type="GO" id="GO:0009055">
    <property type="term" value="F:electron transfer activity"/>
    <property type="evidence" value="ECO:0007669"/>
    <property type="project" value="InterPro"/>
</dbReference>
<feature type="domain" description="High potential iron-sulfur proteins family profile" evidence="10">
    <location>
        <begin position="30"/>
        <end position="104"/>
    </location>
</feature>
<keyword evidence="7 9" id="KW-0408">Iron</keyword>
<evidence type="ECO:0000256" key="3">
    <source>
        <dbReference type="ARBA" id="ARBA00022448"/>
    </source>
</evidence>
<gene>
    <name evidence="11" type="ordered locus">Tgr7_1951</name>
</gene>
<dbReference type="RefSeq" id="WP_012638511.1">
    <property type="nucleotide sequence ID" value="NC_011901.1"/>
</dbReference>
<evidence type="ECO:0000256" key="5">
    <source>
        <dbReference type="ARBA" id="ARBA00022723"/>
    </source>
</evidence>
<keyword evidence="5 9" id="KW-0479">Metal-binding</keyword>
<evidence type="ECO:0000256" key="9">
    <source>
        <dbReference type="RuleBase" id="RU000620"/>
    </source>
</evidence>
<keyword evidence="8 9" id="KW-0411">Iron-sulfur</keyword>
<dbReference type="OrthoDB" id="5298540at2"/>
<dbReference type="InterPro" id="IPR036369">
    <property type="entry name" value="HIPIP_sf"/>
</dbReference>
<protein>
    <recommendedName>
        <fullName evidence="9">High-potential iron-sulfur protein</fullName>
        <shortName evidence="9">HiPIP</shortName>
    </recommendedName>
</protein>
<keyword evidence="12" id="KW-1185">Reference proteome</keyword>
<evidence type="ECO:0000256" key="6">
    <source>
        <dbReference type="ARBA" id="ARBA00022982"/>
    </source>
</evidence>
<dbReference type="eggNOG" id="ENOG50330XW">
    <property type="taxonomic scope" value="Bacteria"/>
</dbReference>
<reference evidence="11 12" key="1">
    <citation type="journal article" date="2011" name="Stand. Genomic Sci.">
        <title>Complete genome sequence of 'Thioalkalivibrio sulfidophilus' HL-EbGr7.</title>
        <authorList>
            <person name="Muyzer G."/>
            <person name="Sorokin D.Y."/>
            <person name="Mavromatis K."/>
            <person name="Lapidus A."/>
            <person name="Clum A."/>
            <person name="Ivanova N."/>
            <person name="Pati A."/>
            <person name="d'Haeseleer P."/>
            <person name="Woyke T."/>
            <person name="Kyrpides N.C."/>
        </authorList>
    </citation>
    <scope>NUCLEOTIDE SEQUENCE [LARGE SCALE GENOMIC DNA]</scope>
    <source>
        <strain evidence="11 12">HL-EbGR7</strain>
    </source>
</reference>